<evidence type="ECO:0000256" key="12">
    <source>
        <dbReference type="ARBA" id="ARBA00031158"/>
    </source>
</evidence>
<evidence type="ECO:0000256" key="10">
    <source>
        <dbReference type="ARBA" id="ARBA00023033"/>
    </source>
</evidence>
<dbReference type="Gene3D" id="3.50.50.60">
    <property type="entry name" value="FAD/NAD(P)-binding domain"/>
    <property type="match status" value="1"/>
</dbReference>
<evidence type="ECO:0000256" key="3">
    <source>
        <dbReference type="ARBA" id="ARBA00007588"/>
    </source>
</evidence>
<keyword evidence="6" id="KW-0285">Flavoprotein</keyword>
<evidence type="ECO:0000256" key="1">
    <source>
        <dbReference type="ARBA" id="ARBA00001974"/>
    </source>
</evidence>
<reference evidence="16 17" key="1">
    <citation type="submission" date="2024-10" db="EMBL/GenBank/DDBJ databases">
        <title>The Natural Products Discovery Center: Release of the First 8490 Sequenced Strains for Exploring Actinobacteria Biosynthetic Diversity.</title>
        <authorList>
            <person name="Kalkreuter E."/>
            <person name="Kautsar S.A."/>
            <person name="Yang D."/>
            <person name="Bader C.D."/>
            <person name="Teijaro C.N."/>
            <person name="Fluegel L."/>
            <person name="Davis C.M."/>
            <person name="Simpson J.R."/>
            <person name="Lauterbach L."/>
            <person name="Steele A.D."/>
            <person name="Gui C."/>
            <person name="Meng S."/>
            <person name="Li G."/>
            <person name="Viehrig K."/>
            <person name="Ye F."/>
            <person name="Su P."/>
            <person name="Kiefer A.F."/>
            <person name="Nichols A."/>
            <person name="Cepeda A.J."/>
            <person name="Yan W."/>
            <person name="Fan B."/>
            <person name="Jiang Y."/>
            <person name="Adhikari A."/>
            <person name="Zheng C.-J."/>
            <person name="Schuster L."/>
            <person name="Cowan T.M."/>
            <person name="Smanski M.J."/>
            <person name="Chevrette M.G."/>
            <person name="De Carvalho L.P.S."/>
            <person name="Shen B."/>
        </authorList>
    </citation>
    <scope>NUCLEOTIDE SEQUENCE [LARGE SCALE GENOMIC DNA]</scope>
    <source>
        <strain evidence="16 17">NPDC003029</strain>
    </source>
</reference>
<keyword evidence="7" id="KW-0274">FAD</keyword>
<evidence type="ECO:0000256" key="13">
    <source>
        <dbReference type="ARBA" id="ARBA00032493"/>
    </source>
</evidence>
<evidence type="ECO:0000256" key="11">
    <source>
        <dbReference type="ARBA" id="ARBA00029939"/>
    </source>
</evidence>
<evidence type="ECO:0000256" key="5">
    <source>
        <dbReference type="ARBA" id="ARBA00016406"/>
    </source>
</evidence>
<protein>
    <recommendedName>
        <fullName evidence="5">L-lysine N6-monooxygenase MbtG</fullName>
        <ecNumber evidence="4">1.14.13.59</ecNumber>
    </recommendedName>
    <alternativeName>
        <fullName evidence="14">Lysine 6-N-hydroxylase</fullName>
    </alternativeName>
    <alternativeName>
        <fullName evidence="13">Lysine N6-hydroxylase</fullName>
    </alternativeName>
    <alternativeName>
        <fullName evidence="11">Lysine-N-oxygenase</fullName>
    </alternativeName>
    <alternativeName>
        <fullName evidence="12">Mycobactin synthase protein G</fullName>
    </alternativeName>
</protein>
<dbReference type="Pfam" id="PF13434">
    <property type="entry name" value="Lys_Orn_oxgnase"/>
    <property type="match status" value="1"/>
</dbReference>
<evidence type="ECO:0000256" key="9">
    <source>
        <dbReference type="ARBA" id="ARBA00023002"/>
    </source>
</evidence>
<organism evidence="16 17">
    <name type="scientific">Streptomyces flavidovirens</name>
    <dbReference type="NCBI Taxonomy" id="67298"/>
    <lineage>
        <taxon>Bacteria</taxon>
        <taxon>Bacillati</taxon>
        <taxon>Actinomycetota</taxon>
        <taxon>Actinomycetes</taxon>
        <taxon>Kitasatosporales</taxon>
        <taxon>Streptomycetaceae</taxon>
        <taxon>Streptomyces</taxon>
    </lineage>
</organism>
<comment type="caution">
    <text evidence="16">The sequence shown here is derived from an EMBL/GenBank/DDBJ whole genome shotgun (WGS) entry which is preliminary data.</text>
</comment>
<keyword evidence="17" id="KW-1185">Reference proteome</keyword>
<comment type="similarity">
    <text evidence="3">Belongs to the lysine N(6)-hydroxylase/L-ornithine N(5)-oxygenase family.</text>
</comment>
<dbReference type="EC" id="1.14.13.59" evidence="4"/>
<comment type="pathway">
    <text evidence="2">Siderophore biosynthesis.</text>
</comment>
<dbReference type="EMBL" id="JBIAPK010000005">
    <property type="protein sequence ID" value="MFF3340547.1"/>
    <property type="molecule type" value="Genomic_DNA"/>
</dbReference>
<evidence type="ECO:0000313" key="17">
    <source>
        <dbReference type="Proteomes" id="UP001601976"/>
    </source>
</evidence>
<evidence type="ECO:0000313" key="16">
    <source>
        <dbReference type="EMBL" id="MFF3340547.1"/>
    </source>
</evidence>
<evidence type="ECO:0000256" key="2">
    <source>
        <dbReference type="ARBA" id="ARBA00004924"/>
    </source>
</evidence>
<comment type="catalytic activity">
    <reaction evidence="15">
        <text>L-lysine + NADPH + O2 = N(6)-hydroxy-L-lysine + NADP(+) + H2O</text>
        <dbReference type="Rhea" id="RHEA:23228"/>
        <dbReference type="ChEBI" id="CHEBI:15377"/>
        <dbReference type="ChEBI" id="CHEBI:15379"/>
        <dbReference type="ChEBI" id="CHEBI:32551"/>
        <dbReference type="ChEBI" id="CHEBI:57783"/>
        <dbReference type="ChEBI" id="CHEBI:57820"/>
        <dbReference type="ChEBI" id="CHEBI:58349"/>
        <dbReference type="EC" id="1.14.13.59"/>
    </reaction>
</comment>
<dbReference type="InterPro" id="IPR036188">
    <property type="entry name" value="FAD/NAD-bd_sf"/>
</dbReference>
<evidence type="ECO:0000256" key="4">
    <source>
        <dbReference type="ARBA" id="ARBA00013076"/>
    </source>
</evidence>
<gene>
    <name evidence="16" type="ORF">ACFYWW_17695</name>
</gene>
<evidence type="ECO:0000256" key="15">
    <source>
        <dbReference type="ARBA" id="ARBA00048407"/>
    </source>
</evidence>
<comment type="cofactor">
    <cofactor evidence="1">
        <name>FAD</name>
        <dbReference type="ChEBI" id="CHEBI:57692"/>
    </cofactor>
</comment>
<dbReference type="SUPFAM" id="SSF51971">
    <property type="entry name" value="Nucleotide-binding domain"/>
    <property type="match status" value="1"/>
</dbReference>
<evidence type="ECO:0000256" key="7">
    <source>
        <dbReference type="ARBA" id="ARBA00022827"/>
    </source>
</evidence>
<evidence type="ECO:0000256" key="6">
    <source>
        <dbReference type="ARBA" id="ARBA00022630"/>
    </source>
</evidence>
<name>A0ABW6RIU9_9ACTN</name>
<dbReference type="PANTHER" id="PTHR42802">
    <property type="entry name" value="MONOOXYGENASE"/>
    <property type="match status" value="1"/>
</dbReference>
<keyword evidence="9" id="KW-0560">Oxidoreductase</keyword>
<dbReference type="SUPFAM" id="SSF51905">
    <property type="entry name" value="FAD/NAD(P)-binding domain"/>
    <property type="match status" value="1"/>
</dbReference>
<proteinExistence type="inferred from homology"/>
<accession>A0ABW6RIU9</accession>
<evidence type="ECO:0000256" key="14">
    <source>
        <dbReference type="ARBA" id="ARBA00032738"/>
    </source>
</evidence>
<dbReference type="InterPro" id="IPR025700">
    <property type="entry name" value="Lys/Orn_oxygenase"/>
</dbReference>
<dbReference type="Proteomes" id="UP001601976">
    <property type="component" value="Unassembled WGS sequence"/>
</dbReference>
<dbReference type="PANTHER" id="PTHR42802:SF1">
    <property type="entry name" value="L-ORNITHINE N(5)-MONOOXYGENASE"/>
    <property type="match status" value="1"/>
</dbReference>
<keyword evidence="8" id="KW-0521">NADP</keyword>
<sequence length="406" mass="45653">MDETVYDYVAVGVGPANLSLAAQAYQWDTVCGLHLERKESFSWHPGLLLPEATLQISPLKDLVTPVDPTSPFSFLAFLADQDRLYEFLTADFPAVHRTEFNQYLTWVSERLPSLRFGAEVREVSFRDGAFVIRTDGAQTRSRHLVLGTGLTPRVDDRFRTHLGPTAFHAGEFLTRGPQTAGRQVAVVGGGQSGAEIVRHLMTRPDPPRGITWISRRPSYLPLDDSPFTNEFFFPDRARAFHRLAPEHRARLLREQKYASDGIDLPTLEEIYRRRYVAERIEGRTDWLTLLPACEMTELAGEQGHWKLTVEGADPADSQVLDADLVVFATGYGYELPAFMTPLASRLSRTGGLLDVHDDFRVGWDGPDANRIYLQNGARHAWGIADPNLSLLAWRSSLILHSILKDR</sequence>
<evidence type="ECO:0000256" key="8">
    <source>
        <dbReference type="ARBA" id="ARBA00022857"/>
    </source>
</evidence>
<keyword evidence="10" id="KW-0503">Monooxygenase</keyword>
<dbReference type="RefSeq" id="WP_387896120.1">
    <property type="nucleotide sequence ID" value="NZ_JBIAPK010000005.1"/>
</dbReference>